<feature type="domain" description="Aminoglycoside phosphotransferase" evidence="1">
    <location>
        <begin position="5"/>
        <end position="244"/>
    </location>
</feature>
<dbReference type="InterPro" id="IPR041726">
    <property type="entry name" value="ACAD10_11_N"/>
</dbReference>
<dbReference type="Proteomes" id="UP001161391">
    <property type="component" value="Unassembled WGS sequence"/>
</dbReference>
<evidence type="ECO:0000313" key="4">
    <source>
        <dbReference type="Proteomes" id="UP001161391"/>
    </source>
</evidence>
<sequence length="433" mass="48123">MESWAFEAGEDPLILRRAPGGAQTNTGISGIPLETEATLIEAARANGVTAPQVRHVFATNSPIGAAYVMTRLPGDALPQRLFKQPSLAAILDQLPNRLARELAAIHAIPLAALPDNVPTAGAAELIESYHAAYATIGERRPVYDLAFHWLRQNCPEPFASNCLVHGDFRMGNLLIDETGLTAVLDWEIAHLGDPHQDLAYICAPSWRFGRRDKIVGGIGDIEPFLGAYEAASGHKIDPDRFRFWRVLTTLFWGSACMTMLGDWRDGTERTIERAAIGRRISEVEIDLLLLLSDIEDIEAKPLPPITIPSRDEPSGQTSLAEMITAVAEWNDTEVTPNAKGRDRFQSRIAANLLAQLSREARMGRDFAFARRDRLKTLRLMPDALSHGLTDGSLDWHEPALFDHLRLSVMERLLIDQPNYHGLVEAQQRWIIRD</sequence>
<dbReference type="SUPFAM" id="SSF56112">
    <property type="entry name" value="Protein kinase-like (PK-like)"/>
    <property type="match status" value="1"/>
</dbReference>
<dbReference type="InterPro" id="IPR046252">
    <property type="entry name" value="DUF6285"/>
</dbReference>
<dbReference type="InterPro" id="IPR051678">
    <property type="entry name" value="AGP_Transferase"/>
</dbReference>
<dbReference type="PANTHER" id="PTHR21310">
    <property type="entry name" value="AMINOGLYCOSIDE PHOSPHOTRANSFERASE-RELATED-RELATED"/>
    <property type="match status" value="1"/>
</dbReference>
<feature type="domain" description="DUF6285" evidence="2">
    <location>
        <begin position="336"/>
        <end position="419"/>
    </location>
</feature>
<name>A0ABQ5V437_9PROT</name>
<dbReference type="CDD" id="cd05154">
    <property type="entry name" value="ACAD10_11_N-like"/>
    <property type="match status" value="1"/>
</dbReference>
<evidence type="ECO:0000259" key="2">
    <source>
        <dbReference type="Pfam" id="PF19802"/>
    </source>
</evidence>
<dbReference type="EMBL" id="BSNK01000001">
    <property type="protein sequence ID" value="GLQ22278.1"/>
    <property type="molecule type" value="Genomic_DNA"/>
</dbReference>
<dbReference type="Gene3D" id="3.90.1200.10">
    <property type="match status" value="1"/>
</dbReference>
<dbReference type="PANTHER" id="PTHR21310:SF57">
    <property type="entry name" value="BLR2944 PROTEIN"/>
    <property type="match status" value="1"/>
</dbReference>
<dbReference type="InterPro" id="IPR002575">
    <property type="entry name" value="Aminoglycoside_PTrfase"/>
</dbReference>
<reference evidence="3" key="1">
    <citation type="journal article" date="2014" name="Int. J. Syst. Evol. Microbiol.">
        <title>Complete genome of a new Firmicutes species belonging to the dominant human colonic microbiota ('Ruminococcus bicirculans') reveals two chromosomes and a selective capacity to utilize plant glucans.</title>
        <authorList>
            <consortium name="NISC Comparative Sequencing Program"/>
            <person name="Wegmann U."/>
            <person name="Louis P."/>
            <person name="Goesmann A."/>
            <person name="Henrissat B."/>
            <person name="Duncan S.H."/>
            <person name="Flint H.J."/>
        </authorList>
    </citation>
    <scope>NUCLEOTIDE SEQUENCE</scope>
    <source>
        <strain evidence="3">NBRC 108219</strain>
    </source>
</reference>
<dbReference type="Pfam" id="PF19802">
    <property type="entry name" value="DUF6285"/>
    <property type="match status" value="1"/>
</dbReference>
<evidence type="ECO:0000259" key="1">
    <source>
        <dbReference type="Pfam" id="PF01636"/>
    </source>
</evidence>
<organism evidence="3 4">
    <name type="scientific">Algimonas ampicilliniresistens</name>
    <dbReference type="NCBI Taxonomy" id="1298735"/>
    <lineage>
        <taxon>Bacteria</taxon>
        <taxon>Pseudomonadati</taxon>
        <taxon>Pseudomonadota</taxon>
        <taxon>Alphaproteobacteria</taxon>
        <taxon>Maricaulales</taxon>
        <taxon>Robiginitomaculaceae</taxon>
        <taxon>Algimonas</taxon>
    </lineage>
</organism>
<dbReference type="Pfam" id="PF01636">
    <property type="entry name" value="APH"/>
    <property type="match status" value="1"/>
</dbReference>
<gene>
    <name evidence="3" type="ORF">GCM10007853_01520</name>
</gene>
<reference evidence="3" key="2">
    <citation type="submission" date="2023-01" db="EMBL/GenBank/DDBJ databases">
        <title>Draft genome sequence of Algimonas ampicilliniresistens strain NBRC 108219.</title>
        <authorList>
            <person name="Sun Q."/>
            <person name="Mori K."/>
        </authorList>
    </citation>
    <scope>NUCLEOTIDE SEQUENCE</scope>
    <source>
        <strain evidence="3">NBRC 108219</strain>
    </source>
</reference>
<proteinExistence type="predicted"/>
<keyword evidence="4" id="KW-1185">Reference proteome</keyword>
<protein>
    <recommendedName>
        <fullName evidence="5">Phosphotransferase family protein</fullName>
    </recommendedName>
</protein>
<evidence type="ECO:0008006" key="5">
    <source>
        <dbReference type="Google" id="ProtNLM"/>
    </source>
</evidence>
<evidence type="ECO:0000313" key="3">
    <source>
        <dbReference type="EMBL" id="GLQ22278.1"/>
    </source>
</evidence>
<accession>A0ABQ5V437</accession>
<comment type="caution">
    <text evidence="3">The sequence shown here is derived from an EMBL/GenBank/DDBJ whole genome shotgun (WGS) entry which is preliminary data.</text>
</comment>
<dbReference type="InterPro" id="IPR011009">
    <property type="entry name" value="Kinase-like_dom_sf"/>
</dbReference>